<name>B5Y7I2_COPPD</name>
<dbReference type="STRING" id="309798.COPRO5265_0363"/>
<organism evidence="2 3">
    <name type="scientific">Coprothermobacter proteolyticus (strain ATCC 35245 / DSM 5265 / OCM 4 / BT)</name>
    <dbReference type="NCBI Taxonomy" id="309798"/>
    <lineage>
        <taxon>Bacteria</taxon>
        <taxon>Pseudomonadati</taxon>
        <taxon>Coprothermobacterota</taxon>
        <taxon>Coprothermobacteria</taxon>
        <taxon>Coprothermobacterales</taxon>
        <taxon>Coprothermobacteraceae</taxon>
        <taxon>Coprothermobacter</taxon>
    </lineage>
</organism>
<evidence type="ECO:0000256" key="1">
    <source>
        <dbReference type="SAM" id="Phobius"/>
    </source>
</evidence>
<reference evidence="2 3" key="2">
    <citation type="journal article" date="2014" name="Genome Announc.">
        <title>Complete Genome Sequence of Coprothermobacter proteolyticus DSM 5265.</title>
        <authorList>
            <person name="Alexiev A."/>
            <person name="Coil D.A."/>
            <person name="Badger J.H."/>
            <person name="Enticknap J."/>
            <person name="Ward N."/>
            <person name="Robb F.T."/>
            <person name="Eisen J.A."/>
        </authorList>
    </citation>
    <scope>NUCLEOTIDE SEQUENCE [LARGE SCALE GENOMIC DNA]</scope>
    <source>
        <strain evidence="3">ATCC 35245 / DSM 5265 / OCM 4 / BT</strain>
    </source>
</reference>
<proteinExistence type="predicted"/>
<keyword evidence="1" id="KW-1133">Transmembrane helix</keyword>
<protein>
    <submittedName>
        <fullName evidence="2">Uncharacterized protein</fullName>
    </submittedName>
</protein>
<feature type="transmembrane region" description="Helical" evidence="1">
    <location>
        <begin position="90"/>
        <end position="110"/>
    </location>
</feature>
<keyword evidence="3" id="KW-1185">Reference proteome</keyword>
<dbReference type="EMBL" id="CP001145">
    <property type="protein sequence ID" value="ACI17497.1"/>
    <property type="molecule type" value="Genomic_DNA"/>
</dbReference>
<dbReference type="KEGG" id="cpo:COPRO5265_0363"/>
<keyword evidence="1" id="KW-0812">Transmembrane</keyword>
<evidence type="ECO:0000313" key="3">
    <source>
        <dbReference type="Proteomes" id="UP000001732"/>
    </source>
</evidence>
<dbReference type="eggNOG" id="ENOG502ZBRT">
    <property type="taxonomic scope" value="Bacteria"/>
</dbReference>
<feature type="transmembrane region" description="Helical" evidence="1">
    <location>
        <begin position="116"/>
        <end position="133"/>
    </location>
</feature>
<sequence length="177" mass="19739">MTLINAPVQLFYLLTHPEVRKNHALEHATIHVLEELVPVKLSGVSNPNGFIIQGVSDPYLVLQAAHEAKRRLLSGEKDLAVHPRCGTTTVVTGLVFAILFIVFSIVFGLFSFVNLLLSLVLGAILGSVLSPWVQRHVTTDWRVHDVEIENAELIIRGWSVHGVFVHTRKGDIKWSIR</sequence>
<evidence type="ECO:0000313" key="2">
    <source>
        <dbReference type="EMBL" id="ACI17497.1"/>
    </source>
</evidence>
<gene>
    <name evidence="2" type="ordered locus">COPRO5265_0363</name>
</gene>
<reference evidence="3" key="1">
    <citation type="submission" date="2008-08" db="EMBL/GenBank/DDBJ databases">
        <title>The complete genome sequence of Coprothermobacter proteolyticus strain ATCC 5245 / DSM 5265 / BT.</title>
        <authorList>
            <person name="Dodson R.J."/>
            <person name="Durkin A.S."/>
            <person name="Wu M."/>
            <person name="Eisen J."/>
            <person name="Sutton G."/>
        </authorList>
    </citation>
    <scope>NUCLEOTIDE SEQUENCE [LARGE SCALE GENOMIC DNA]</scope>
    <source>
        <strain evidence="3">ATCC 35245 / DSM 5265 / OCM 4 / BT</strain>
    </source>
</reference>
<accession>B5Y7I2</accession>
<keyword evidence="1" id="KW-0472">Membrane</keyword>
<dbReference type="Pfam" id="PF19928">
    <property type="entry name" value="DUF6391"/>
    <property type="match status" value="1"/>
</dbReference>
<dbReference type="AlphaFoldDB" id="B5Y7I2"/>
<dbReference type="Proteomes" id="UP000001732">
    <property type="component" value="Chromosome"/>
</dbReference>